<feature type="domain" description="Glycosyltransferase subfamily 4-like N-terminal" evidence="2">
    <location>
        <begin position="15"/>
        <end position="128"/>
    </location>
</feature>
<organism evidence="3 4">
    <name type="scientific">Halomarina halobia</name>
    <dbReference type="NCBI Taxonomy" id="3033386"/>
    <lineage>
        <taxon>Archaea</taxon>
        <taxon>Methanobacteriati</taxon>
        <taxon>Methanobacteriota</taxon>
        <taxon>Stenosarchaea group</taxon>
        <taxon>Halobacteria</taxon>
        <taxon>Halobacteriales</taxon>
        <taxon>Natronomonadaceae</taxon>
        <taxon>Halomarina</taxon>
    </lineage>
</organism>
<gene>
    <name evidence="3" type="ORF">ACFQPE_16860</name>
</gene>
<dbReference type="Proteomes" id="UP001596547">
    <property type="component" value="Unassembled WGS sequence"/>
</dbReference>
<dbReference type="CDD" id="cd03823">
    <property type="entry name" value="GT4_ExpE7-like"/>
    <property type="match status" value="1"/>
</dbReference>
<evidence type="ECO:0000313" key="3">
    <source>
        <dbReference type="EMBL" id="MFC7318452.1"/>
    </source>
</evidence>
<name>A0ABD6ADF4_9EURY</name>
<dbReference type="Gene3D" id="3.40.50.2000">
    <property type="entry name" value="Glycogen Phosphorylase B"/>
    <property type="match status" value="3"/>
</dbReference>
<dbReference type="AlphaFoldDB" id="A0ABD6ADF4"/>
<comment type="caution">
    <text evidence="3">The sequence shown here is derived from an EMBL/GenBank/DDBJ whole genome shotgun (WGS) entry which is preliminary data.</text>
</comment>
<dbReference type="GeneID" id="79317368"/>
<dbReference type="RefSeq" id="WP_276306705.1">
    <property type="nucleotide sequence ID" value="NZ_CP119993.1"/>
</dbReference>
<proteinExistence type="predicted"/>
<feature type="region of interest" description="Disordered" evidence="1">
    <location>
        <begin position="167"/>
        <end position="198"/>
    </location>
</feature>
<protein>
    <submittedName>
        <fullName evidence="3">Glycosyltransferase family 4 protein</fullName>
    </submittedName>
</protein>
<accession>A0ABD6ADF4</accession>
<dbReference type="EMBL" id="JBHTBF010000003">
    <property type="protein sequence ID" value="MFC7318452.1"/>
    <property type="molecule type" value="Genomic_DNA"/>
</dbReference>
<keyword evidence="4" id="KW-1185">Reference proteome</keyword>
<dbReference type="PANTHER" id="PTHR12526:SF635">
    <property type="entry name" value="GLYCOSYL TRANSFERASE GROUP 1"/>
    <property type="match status" value="1"/>
</dbReference>
<evidence type="ECO:0000313" key="4">
    <source>
        <dbReference type="Proteomes" id="UP001596547"/>
    </source>
</evidence>
<dbReference type="InterPro" id="IPR028098">
    <property type="entry name" value="Glyco_trans_4-like_N"/>
</dbReference>
<dbReference type="PANTHER" id="PTHR12526">
    <property type="entry name" value="GLYCOSYLTRANSFERASE"/>
    <property type="match status" value="1"/>
</dbReference>
<evidence type="ECO:0000259" key="2">
    <source>
        <dbReference type="Pfam" id="PF13439"/>
    </source>
</evidence>
<evidence type="ECO:0000256" key="1">
    <source>
        <dbReference type="SAM" id="MobiDB-lite"/>
    </source>
</evidence>
<dbReference type="Pfam" id="PF13692">
    <property type="entry name" value="Glyco_trans_1_4"/>
    <property type="match status" value="1"/>
</dbReference>
<sequence>MRVLLVVHALPPATYGGTELYTAHLAEAFARRGHEVGVATPRGTAAADLDGVAVHDLPEPVAADVQTDRGLPTGPVDPAVDARFDDLLASVDPDVVHLQHLKGLSATLPSLCEARGAACLLTLHDYWTLCHREQLHRPDGTRCVGPESTAKCTDCYLADRPFSAVESAVESRPPGEARPGAGAPSAGEPPPRRDGSGDAVREFYVDAVAARGRALRRALSAADRLISPSAFLRDRFVAFGVPPAHVVQRRNGILVDRFEDTGFDGPPVRIGYAGRIAPEKGVHLLLEAFSDLDGDATLEVFGGFDPDGDDYHARLAAAGDGVSFHGRYDDPATPYRAMDVFVLPAVWYENSPLVIQEAHASGVPVVTADVGGMAELVTDGVDGATFAVGDADALADALARLVRDPARLERLRDGVREPKRLADHADDLLALYADCRKNG</sequence>
<reference evidence="3 4" key="1">
    <citation type="journal article" date="2019" name="Int. J. Syst. Evol. Microbiol.">
        <title>The Global Catalogue of Microorganisms (GCM) 10K type strain sequencing project: providing services to taxonomists for standard genome sequencing and annotation.</title>
        <authorList>
            <consortium name="The Broad Institute Genomics Platform"/>
            <consortium name="The Broad Institute Genome Sequencing Center for Infectious Disease"/>
            <person name="Wu L."/>
            <person name="Ma J."/>
        </authorList>
    </citation>
    <scope>NUCLEOTIDE SEQUENCE [LARGE SCALE GENOMIC DNA]</scope>
    <source>
        <strain evidence="3 4">PSR21</strain>
    </source>
</reference>
<dbReference type="Pfam" id="PF13439">
    <property type="entry name" value="Glyco_transf_4"/>
    <property type="match status" value="1"/>
</dbReference>
<feature type="compositionally biased region" description="Low complexity" evidence="1">
    <location>
        <begin position="171"/>
        <end position="186"/>
    </location>
</feature>
<dbReference type="SUPFAM" id="SSF53756">
    <property type="entry name" value="UDP-Glycosyltransferase/glycogen phosphorylase"/>
    <property type="match status" value="1"/>
</dbReference>